<keyword evidence="6" id="KW-0862">Zinc</keyword>
<feature type="region of interest" description="Disordered" evidence="8">
    <location>
        <begin position="620"/>
        <end position="662"/>
    </location>
</feature>
<keyword evidence="4" id="KW-0677">Repeat</keyword>
<keyword evidence="1" id="KW-1017">Isopeptide bond</keyword>
<feature type="domain" description="TRASH" evidence="9">
    <location>
        <begin position="106"/>
        <end position="146"/>
    </location>
</feature>
<evidence type="ECO:0000256" key="4">
    <source>
        <dbReference type="ARBA" id="ARBA00022737"/>
    </source>
</evidence>
<keyword evidence="5" id="KW-0863">Zinc-finger</keyword>
<gene>
    <name evidence="10" type="primary">LOC115176157</name>
</gene>
<evidence type="ECO:0000256" key="6">
    <source>
        <dbReference type="ARBA" id="ARBA00022833"/>
    </source>
</evidence>
<evidence type="ECO:0000259" key="9">
    <source>
        <dbReference type="SMART" id="SM00746"/>
    </source>
</evidence>
<reference evidence="10" key="1">
    <citation type="submission" date="2025-08" db="UniProtKB">
        <authorList>
            <consortium name="Ensembl"/>
        </authorList>
    </citation>
    <scope>IDENTIFICATION</scope>
</reference>
<dbReference type="SUPFAM" id="SSF57716">
    <property type="entry name" value="Glucocorticoid receptor-like (DNA-binding domain)"/>
    <property type="match status" value="1"/>
</dbReference>
<proteinExistence type="predicted"/>
<dbReference type="InterPro" id="IPR021893">
    <property type="entry name" value="ZMYM2-like_C"/>
</dbReference>
<feature type="domain" description="TRASH" evidence="9">
    <location>
        <begin position="233"/>
        <end position="271"/>
    </location>
</feature>
<feature type="domain" description="TRASH" evidence="9">
    <location>
        <begin position="395"/>
        <end position="430"/>
    </location>
</feature>
<evidence type="ECO:0000256" key="1">
    <source>
        <dbReference type="ARBA" id="ARBA00022499"/>
    </source>
</evidence>
<dbReference type="Pfam" id="PF12012">
    <property type="entry name" value="DUF3504"/>
    <property type="match status" value="1"/>
</dbReference>
<feature type="region of interest" description="Disordered" evidence="8">
    <location>
        <begin position="1011"/>
        <end position="1036"/>
    </location>
</feature>
<feature type="region of interest" description="Disordered" evidence="8">
    <location>
        <begin position="322"/>
        <end position="346"/>
    </location>
</feature>
<evidence type="ECO:0000256" key="2">
    <source>
        <dbReference type="ARBA" id="ARBA00022553"/>
    </source>
</evidence>
<dbReference type="Pfam" id="PF24900">
    <property type="entry name" value="TRASH_ZMYM4"/>
    <property type="match status" value="1"/>
</dbReference>
<dbReference type="InterPro" id="IPR057926">
    <property type="entry name" value="QRICH1_dom"/>
</dbReference>
<feature type="compositionally biased region" description="Basic and acidic residues" evidence="8">
    <location>
        <begin position="620"/>
        <end position="632"/>
    </location>
</feature>
<evidence type="ECO:0000313" key="10">
    <source>
        <dbReference type="Ensembl" id="ENSSTUP00000075134.1"/>
    </source>
</evidence>
<evidence type="ECO:0000256" key="8">
    <source>
        <dbReference type="SAM" id="MobiDB-lite"/>
    </source>
</evidence>
<reference evidence="10" key="2">
    <citation type="submission" date="2025-09" db="UniProtKB">
        <authorList>
            <consortium name="Ensembl"/>
        </authorList>
    </citation>
    <scope>IDENTIFICATION</scope>
</reference>
<dbReference type="InterPro" id="IPR011017">
    <property type="entry name" value="TRASH_dom"/>
</dbReference>
<dbReference type="GeneTree" id="ENSGT00940000166582"/>
<feature type="domain" description="TRASH" evidence="9">
    <location>
        <begin position="149"/>
        <end position="184"/>
    </location>
</feature>
<dbReference type="Ensembl" id="ENSSTUT00000079885.1">
    <property type="protein sequence ID" value="ENSSTUP00000075134.1"/>
    <property type="gene ID" value="ENSSTUG00000032592.1"/>
</dbReference>
<dbReference type="InterPro" id="IPR051284">
    <property type="entry name" value="ZnF_MYMT-QRICH1"/>
</dbReference>
<dbReference type="GO" id="GO:0008270">
    <property type="term" value="F:zinc ion binding"/>
    <property type="evidence" value="ECO:0007669"/>
    <property type="project" value="UniProtKB-KW"/>
</dbReference>
<feature type="domain" description="TRASH" evidence="9">
    <location>
        <begin position="67"/>
        <end position="103"/>
    </location>
</feature>
<sequence length="1036" mass="116270">HSPGSNTDLLYISLFPQPPPVLSIPLSLLFTATSTPVTALSKTAMPPLTPAASSIPPLMPMAMRVACSACNKVLLKGQTAYQRKGSSDLFCSTSCLTTYSPPSKPCHYCLKEVANPKDVITAPVDTMGTVKDFCSQTCLSSFNFKRNSCSMCKKACISKHEVIFQGSMHRLCSEVCFTRFRSTNKLSMNSCQSCNNYCYGKVTVLVVQGVNKTFCSAGCVTTFKQKAKKSVACTMCRNFRAPAEMVDSADSDGKLEMFCSTGCVTAHKVQTVSSSGAQVECNTCGQKTVPSFHLAMSDGSIRNFCTMNCVVTFQDQFNKSNSQSQMNVAPSTGTTAAPGQNRDRGSQGTRLPCFQCHRLFSSKPELIQFKDKMVFLCSVNCSEEYRKINYEMARCEYCKIEKPAKEVKRINNRDYTFCSEGCKLLYKHDLTKRWGKHCRNCAYCASTAQEAITGQYGGKMEEFCSDECKSHYTLLFCQVAKCDACERQGKLIETLPMLGEVKHFCNLQCLLDFCSLQTQNQGKPQGQKGRTYIIANYDNFPKVIVVPVPVPVYVPVPMNLYTQYAPQPVGLPIPLPVPMFLPVTLDNAERIVETIQDIKEKIPSDPFEADLILMAEMVAEEGREKSPPRPPERPAPAVQDGNQGRDHLPPPASPRTTVDPTPTRLLPNSVCVCVCVTTPLTPQRRKSKAAETASVVASLGEAQSDVVPGEPPKLQHMYGVDAWKRWVQWSKTQPDLEKPRFGSRPMEIKEDVLKCTTAELGYGLCRFICEVKRPNGESYSQDSLFYLCLGIQQYLFQNGRMENIFTDLFYGKFTLEITKLLKGFKPTITASGYLHSRVEEEYLWDCKQLGAYSPIVLLNTLLFFCTKFFQFKTVAQHRQLSFAHVMRCTKSIHDNTKYNFLRFYPPIPKKDLATETADGVAAKRKRDDEEKEEVLEMMENSENPLRCPVRLYEFYLSKCSDSVKQRTNVFFLLPERSCVPNSPMWFSSQGLDDHTLDTMLTRILTVREIHLGDPQRNKPQSKDPEWVPDQHDDNSD</sequence>
<protein>
    <submittedName>
        <fullName evidence="10">Zinc finger MYM-type protein 4-like</fullName>
    </submittedName>
</protein>
<evidence type="ECO:0000313" key="11">
    <source>
        <dbReference type="Proteomes" id="UP000472277"/>
    </source>
</evidence>
<dbReference type="Pfam" id="PF06467">
    <property type="entry name" value="zf-FCS"/>
    <property type="match status" value="5"/>
</dbReference>
<evidence type="ECO:0000256" key="3">
    <source>
        <dbReference type="ARBA" id="ARBA00022723"/>
    </source>
</evidence>
<keyword evidence="7" id="KW-0832">Ubl conjugation</keyword>
<keyword evidence="3" id="KW-0479">Metal-binding</keyword>
<organism evidence="10 11">
    <name type="scientific">Salmo trutta</name>
    <name type="common">Brown trout</name>
    <dbReference type="NCBI Taxonomy" id="8032"/>
    <lineage>
        <taxon>Eukaryota</taxon>
        <taxon>Metazoa</taxon>
        <taxon>Chordata</taxon>
        <taxon>Craniata</taxon>
        <taxon>Vertebrata</taxon>
        <taxon>Euteleostomi</taxon>
        <taxon>Actinopterygii</taxon>
        <taxon>Neopterygii</taxon>
        <taxon>Teleostei</taxon>
        <taxon>Protacanthopterygii</taxon>
        <taxon>Salmoniformes</taxon>
        <taxon>Salmonidae</taxon>
        <taxon>Salmoninae</taxon>
        <taxon>Salmo</taxon>
    </lineage>
</organism>
<accession>A0A674BUS5</accession>
<feature type="domain" description="TRASH" evidence="9">
    <location>
        <begin position="191"/>
        <end position="227"/>
    </location>
</feature>
<evidence type="ECO:0000256" key="7">
    <source>
        <dbReference type="ARBA" id="ARBA00022843"/>
    </source>
</evidence>
<dbReference type="SMART" id="SM00746">
    <property type="entry name" value="TRASH"/>
    <property type="match status" value="10"/>
</dbReference>
<dbReference type="Proteomes" id="UP000472277">
    <property type="component" value="Chromosome 36"/>
</dbReference>
<dbReference type="AlphaFoldDB" id="A0A674BUS5"/>
<evidence type="ECO:0000256" key="5">
    <source>
        <dbReference type="ARBA" id="ARBA00022771"/>
    </source>
</evidence>
<feature type="compositionally biased region" description="Polar residues" evidence="8">
    <location>
        <begin position="322"/>
        <end position="338"/>
    </location>
</feature>
<dbReference type="PANTHER" id="PTHR45736">
    <property type="entry name" value="ZINC FINGER MYM-TYPE PROTEIN"/>
    <property type="match status" value="1"/>
</dbReference>
<keyword evidence="2" id="KW-0597">Phosphoprotein</keyword>
<feature type="domain" description="TRASH" evidence="9">
    <location>
        <begin position="482"/>
        <end position="517"/>
    </location>
</feature>
<feature type="domain" description="TRASH" evidence="9">
    <location>
        <begin position="438"/>
        <end position="476"/>
    </location>
</feature>
<dbReference type="InterPro" id="IPR010507">
    <property type="entry name" value="Znf_MYM"/>
</dbReference>
<dbReference type="Pfam" id="PF25561">
    <property type="entry name" value="QRICH1"/>
    <property type="match status" value="1"/>
</dbReference>
<feature type="domain" description="TRASH" evidence="9">
    <location>
        <begin position="353"/>
        <end position="389"/>
    </location>
</feature>
<dbReference type="PANTHER" id="PTHR45736:SF5">
    <property type="entry name" value="ZINC FINGER MYM-TYPE PROTEIN 4"/>
    <property type="match status" value="1"/>
</dbReference>
<feature type="domain" description="TRASH" evidence="9">
    <location>
        <begin position="281"/>
        <end position="317"/>
    </location>
</feature>
<name>A0A674BUS5_SALTR</name>
<keyword evidence="11" id="KW-1185">Reference proteome</keyword>